<protein>
    <submittedName>
        <fullName evidence="1">Uncharacterized protein</fullName>
    </submittedName>
</protein>
<reference evidence="2" key="1">
    <citation type="journal article" date="2010" name="Science">
        <title>Signatures of adaptation to obligate biotrophy in the Hyaloperonospora arabidopsidis genome.</title>
        <authorList>
            <person name="Baxter L."/>
            <person name="Tripathy S."/>
            <person name="Ishaque N."/>
            <person name="Boot N."/>
            <person name="Cabral A."/>
            <person name="Kemen E."/>
            <person name="Thines M."/>
            <person name="Ah-Fong A."/>
            <person name="Anderson R."/>
            <person name="Badejoko W."/>
            <person name="Bittner-Eddy P."/>
            <person name="Boore J.L."/>
            <person name="Chibucos M.C."/>
            <person name="Coates M."/>
            <person name="Dehal P."/>
            <person name="Delehaunty K."/>
            <person name="Dong S."/>
            <person name="Downton P."/>
            <person name="Dumas B."/>
            <person name="Fabro G."/>
            <person name="Fronick C."/>
            <person name="Fuerstenberg S.I."/>
            <person name="Fulton L."/>
            <person name="Gaulin E."/>
            <person name="Govers F."/>
            <person name="Hughes L."/>
            <person name="Humphray S."/>
            <person name="Jiang R.H."/>
            <person name="Judelson H."/>
            <person name="Kamoun S."/>
            <person name="Kyung K."/>
            <person name="Meijer H."/>
            <person name="Minx P."/>
            <person name="Morris P."/>
            <person name="Nelson J."/>
            <person name="Phuntumart V."/>
            <person name="Qutob D."/>
            <person name="Rehmany A."/>
            <person name="Rougon-Cardoso A."/>
            <person name="Ryden P."/>
            <person name="Torto-Alalibo T."/>
            <person name="Studholme D."/>
            <person name="Wang Y."/>
            <person name="Win J."/>
            <person name="Wood J."/>
            <person name="Clifton S.W."/>
            <person name="Rogers J."/>
            <person name="Van den Ackerveken G."/>
            <person name="Jones J.D."/>
            <person name="McDowell J.M."/>
            <person name="Beynon J."/>
            <person name="Tyler B.M."/>
        </authorList>
    </citation>
    <scope>NUCLEOTIDE SEQUENCE [LARGE SCALE GENOMIC DNA]</scope>
    <source>
        <strain evidence="2">Emoy2</strain>
    </source>
</reference>
<proteinExistence type="predicted"/>
<name>M4BQN6_HYAAE</name>
<dbReference type="EMBL" id="JH598582">
    <property type="status" value="NOT_ANNOTATED_CDS"/>
    <property type="molecule type" value="Genomic_DNA"/>
</dbReference>
<evidence type="ECO:0000313" key="2">
    <source>
        <dbReference type="Proteomes" id="UP000011713"/>
    </source>
</evidence>
<reference evidence="1" key="2">
    <citation type="submission" date="2015-06" db="UniProtKB">
        <authorList>
            <consortium name="EnsemblProtists"/>
        </authorList>
    </citation>
    <scope>IDENTIFICATION</scope>
    <source>
        <strain evidence="1">Emoy2</strain>
    </source>
</reference>
<dbReference type="AlphaFoldDB" id="M4BQN6"/>
<dbReference type="InParanoid" id="M4BQN6"/>
<dbReference type="EnsemblProtists" id="HpaT808725">
    <property type="protein sequence ID" value="HpaP808725"/>
    <property type="gene ID" value="HpaG808725"/>
</dbReference>
<dbReference type="Proteomes" id="UP000011713">
    <property type="component" value="Unassembled WGS sequence"/>
</dbReference>
<keyword evidence="2" id="KW-1185">Reference proteome</keyword>
<sequence length="61" mass="6773">MAFCRFLTQSAEITPSGVKAHAFARDCIPSPVYSWWAPTLAATTTMPTFRQFPRPKPIASD</sequence>
<evidence type="ECO:0000313" key="1">
    <source>
        <dbReference type="EnsemblProtists" id="HpaP808725"/>
    </source>
</evidence>
<dbReference type="VEuPathDB" id="FungiDB:HpaG808725"/>
<accession>M4BQN6</accession>
<organism evidence="1 2">
    <name type="scientific">Hyaloperonospora arabidopsidis (strain Emoy2)</name>
    <name type="common">Downy mildew agent</name>
    <name type="synonym">Peronospora arabidopsidis</name>
    <dbReference type="NCBI Taxonomy" id="559515"/>
    <lineage>
        <taxon>Eukaryota</taxon>
        <taxon>Sar</taxon>
        <taxon>Stramenopiles</taxon>
        <taxon>Oomycota</taxon>
        <taxon>Peronosporomycetes</taxon>
        <taxon>Peronosporales</taxon>
        <taxon>Peronosporaceae</taxon>
        <taxon>Hyaloperonospora</taxon>
    </lineage>
</organism>
<dbReference type="HOGENOM" id="CLU_2927534_0_0_1"/>